<dbReference type="SMART" id="SM00355">
    <property type="entry name" value="ZnF_C2H2"/>
    <property type="match status" value="2"/>
</dbReference>
<dbReference type="InterPro" id="IPR036236">
    <property type="entry name" value="Znf_C2H2_sf"/>
</dbReference>
<dbReference type="PROSITE" id="PS50048">
    <property type="entry name" value="ZN2_CY6_FUNGAL_2"/>
    <property type="match status" value="1"/>
</dbReference>
<evidence type="ECO:0000256" key="1">
    <source>
        <dbReference type="ARBA" id="ARBA00022723"/>
    </source>
</evidence>
<dbReference type="CDD" id="cd12148">
    <property type="entry name" value="fungal_TF_MHR"/>
    <property type="match status" value="1"/>
</dbReference>
<evidence type="ECO:0000256" key="8">
    <source>
        <dbReference type="ARBA" id="ARBA00038089"/>
    </source>
</evidence>
<dbReference type="InterPro" id="IPR036864">
    <property type="entry name" value="Zn2-C6_fun-type_DNA-bd_sf"/>
</dbReference>
<evidence type="ECO:0000256" key="9">
    <source>
        <dbReference type="ARBA" id="ARBA00039490"/>
    </source>
</evidence>
<keyword evidence="5" id="KW-0805">Transcription regulation</keyword>
<evidence type="ECO:0000256" key="2">
    <source>
        <dbReference type="ARBA" id="ARBA00022737"/>
    </source>
</evidence>
<dbReference type="GO" id="GO:0008270">
    <property type="term" value="F:zinc ion binding"/>
    <property type="evidence" value="ECO:0007669"/>
    <property type="project" value="UniProtKB-KW"/>
</dbReference>
<dbReference type="InterPro" id="IPR007219">
    <property type="entry name" value="XnlR_reg_dom"/>
</dbReference>
<organism evidence="13 14">
    <name type="scientific">Colletotrichum destructivum</name>
    <dbReference type="NCBI Taxonomy" id="34406"/>
    <lineage>
        <taxon>Eukaryota</taxon>
        <taxon>Fungi</taxon>
        <taxon>Dikarya</taxon>
        <taxon>Ascomycota</taxon>
        <taxon>Pezizomycotina</taxon>
        <taxon>Sordariomycetes</taxon>
        <taxon>Hypocreomycetidae</taxon>
        <taxon>Glomerellales</taxon>
        <taxon>Glomerellaceae</taxon>
        <taxon>Colletotrichum</taxon>
        <taxon>Colletotrichum destructivum species complex</taxon>
    </lineage>
</organism>
<feature type="domain" description="C2H2-type" evidence="12">
    <location>
        <begin position="8"/>
        <end position="35"/>
    </location>
</feature>
<comment type="similarity">
    <text evidence="8">Belongs to the pacC/RIM101 family.</text>
</comment>
<dbReference type="SUPFAM" id="SSF57667">
    <property type="entry name" value="beta-beta-alpha zinc fingers"/>
    <property type="match status" value="1"/>
</dbReference>
<keyword evidence="3 10" id="KW-0863">Zinc-finger</keyword>
<evidence type="ECO:0000256" key="5">
    <source>
        <dbReference type="ARBA" id="ARBA00023015"/>
    </source>
</evidence>
<dbReference type="Pfam" id="PF00096">
    <property type="entry name" value="zf-C2H2"/>
    <property type="match status" value="2"/>
</dbReference>
<dbReference type="RefSeq" id="XP_062786052.1">
    <property type="nucleotide sequence ID" value="XM_062930001.1"/>
</dbReference>
<dbReference type="Gene3D" id="4.10.240.10">
    <property type="entry name" value="Zn(2)-C6 fungal-type DNA-binding domain"/>
    <property type="match status" value="1"/>
</dbReference>
<evidence type="ECO:0000256" key="3">
    <source>
        <dbReference type="ARBA" id="ARBA00022771"/>
    </source>
</evidence>
<dbReference type="Gene3D" id="3.30.160.60">
    <property type="entry name" value="Classic Zinc Finger"/>
    <property type="match status" value="2"/>
</dbReference>
<evidence type="ECO:0000256" key="4">
    <source>
        <dbReference type="ARBA" id="ARBA00022833"/>
    </source>
</evidence>
<feature type="domain" description="Zn(2)-C6 fungal-type" evidence="11">
    <location>
        <begin position="74"/>
        <end position="103"/>
    </location>
</feature>
<dbReference type="SMART" id="SM00066">
    <property type="entry name" value="GAL4"/>
    <property type="match status" value="1"/>
</dbReference>
<dbReference type="Proteomes" id="UP001322277">
    <property type="component" value="Chromosome 9"/>
</dbReference>
<keyword evidence="1" id="KW-0479">Metal-binding</keyword>
<name>A0AAX4J060_9PEZI</name>
<dbReference type="InterPro" id="IPR001138">
    <property type="entry name" value="Zn2Cys6_DnaBD"/>
</dbReference>
<keyword evidence="4" id="KW-0862">Zinc</keyword>
<dbReference type="GO" id="GO:0003677">
    <property type="term" value="F:DNA binding"/>
    <property type="evidence" value="ECO:0007669"/>
    <property type="project" value="InterPro"/>
</dbReference>
<dbReference type="PROSITE" id="PS00463">
    <property type="entry name" value="ZN2_CY6_FUNGAL_1"/>
    <property type="match status" value="1"/>
</dbReference>
<dbReference type="PROSITE" id="PS50157">
    <property type="entry name" value="ZINC_FINGER_C2H2_2"/>
    <property type="match status" value="2"/>
</dbReference>
<proteinExistence type="inferred from homology"/>
<dbReference type="KEGG" id="cdet:87950345"/>
<dbReference type="AlphaFoldDB" id="A0AAX4J060"/>
<gene>
    <name evidence="13" type="ORF">CDEST_13845</name>
</gene>
<dbReference type="Pfam" id="PF04082">
    <property type="entry name" value="Fungal_trans"/>
    <property type="match status" value="1"/>
</dbReference>
<dbReference type="SUPFAM" id="SSF57701">
    <property type="entry name" value="Zn2/Cys6 DNA-binding domain"/>
    <property type="match status" value="1"/>
</dbReference>
<sequence length="828" mass="92904">MPEKAEVLSCKYCNDTFQRKGHLQRHMLRHSGMKPFSCGTCSKSFSRRDTLLRHEAIHDQDQSQQSHSRKALQACLPCAQAKQRCDGKLSCARCERKGFHCEYNNEPRRGLGPAVSRTKNTRSNEALFSSDEYQGCTSTSATLPTASVSTTPVSQGPGALAAQPSIPLAAPTTSNNSLSDEMHRLGWLDHVFSADSASAEEYDLFTDFCLPDSVPTDEARFDPSLPSRWTIQDLECPTETLCSLRTSDRGSIAALETTERAISNTFAADTHPALEVAVPQSHNTSGTTLPPTLDDFLAFPTLLYDDVQCASVEIFGHVSQISSKAYEALHAFYVAERGYDDLLFPDCQLLTAFVDLYLEHFDPHLPFLHQTKMESEDLSWVLLTAVAAIGGQYSEVKDASRITAVLRTLLQRATNSKPCQLSSKPPDISLVQSVLLRDIGSMFSGTPLNQTVLQHEKSLLVTLCRSLITPDVFSKPAEPTVQQNSDHEWRAWLEDEEMVRLMHSVYTLECFQLVFLDLRPSFKLTELTQRLPCNDSAWRCRDAKRWRELDQKQGGSVSQRRHESLLCRTGILSLYAAERDILDHMQSSRLLQSLIRSESRSDAQAKDTYSIRRTLLSLGAFEDDVKVLDTIIDDNMVPRLSSGPELAHGGHDPIIHVVAIQREIPLRIIYSSVGWQVDSAEMERCRARLRIHLRRNLGTARSCLWHAAQIYSLSRNLRFTACHFSLSLCIAVTYIFLYDQIVQLPSPQGELILLDKLVQKSQVDAWVESVDDSRVHITGIGILDNYESSRRLLLDAEAVLRSQKSWQTFAEALARTFAQMSQGQQPHI</sequence>
<dbReference type="GO" id="GO:0006351">
    <property type="term" value="P:DNA-templated transcription"/>
    <property type="evidence" value="ECO:0007669"/>
    <property type="project" value="InterPro"/>
</dbReference>
<dbReference type="CDD" id="cd00067">
    <property type="entry name" value="GAL4"/>
    <property type="match status" value="1"/>
</dbReference>
<evidence type="ECO:0000313" key="13">
    <source>
        <dbReference type="EMBL" id="WQF88831.1"/>
    </source>
</evidence>
<keyword evidence="7" id="KW-0539">Nucleus</keyword>
<evidence type="ECO:0000313" key="14">
    <source>
        <dbReference type="Proteomes" id="UP001322277"/>
    </source>
</evidence>
<evidence type="ECO:0000256" key="7">
    <source>
        <dbReference type="ARBA" id="ARBA00023242"/>
    </source>
</evidence>
<dbReference type="FunFam" id="3.30.160.60:FF:000340">
    <property type="entry name" value="zinc finger protein 473 isoform X1"/>
    <property type="match status" value="1"/>
</dbReference>
<evidence type="ECO:0000256" key="10">
    <source>
        <dbReference type="PROSITE-ProRule" id="PRU00042"/>
    </source>
</evidence>
<dbReference type="GeneID" id="87950345"/>
<dbReference type="GO" id="GO:0000981">
    <property type="term" value="F:DNA-binding transcription factor activity, RNA polymerase II-specific"/>
    <property type="evidence" value="ECO:0007669"/>
    <property type="project" value="InterPro"/>
</dbReference>
<keyword evidence="2" id="KW-0677">Repeat</keyword>
<dbReference type="GO" id="GO:0005634">
    <property type="term" value="C:nucleus"/>
    <property type="evidence" value="ECO:0007669"/>
    <property type="project" value="UniProtKB-ARBA"/>
</dbReference>
<keyword evidence="6" id="KW-0804">Transcription</keyword>
<protein>
    <recommendedName>
        <fullName evidence="9">pH-response transcription factor pacC/RIM101</fullName>
    </recommendedName>
</protein>
<evidence type="ECO:0000259" key="11">
    <source>
        <dbReference type="PROSITE" id="PS50048"/>
    </source>
</evidence>
<feature type="domain" description="C2H2-type" evidence="12">
    <location>
        <begin position="36"/>
        <end position="63"/>
    </location>
</feature>
<keyword evidence="14" id="KW-1185">Reference proteome</keyword>
<dbReference type="InterPro" id="IPR013087">
    <property type="entry name" value="Znf_C2H2_type"/>
</dbReference>
<dbReference type="Pfam" id="PF00172">
    <property type="entry name" value="Zn_clus"/>
    <property type="match status" value="1"/>
</dbReference>
<dbReference type="EMBL" id="CP137313">
    <property type="protein sequence ID" value="WQF88831.1"/>
    <property type="molecule type" value="Genomic_DNA"/>
</dbReference>
<evidence type="ECO:0000256" key="6">
    <source>
        <dbReference type="ARBA" id="ARBA00023163"/>
    </source>
</evidence>
<reference evidence="14" key="1">
    <citation type="journal article" date="2023" name="bioRxiv">
        <title>Complete genome of the Medicago anthracnose fungus, Colletotrichum destructivum, reveals a mini-chromosome-like region within a core chromosome.</title>
        <authorList>
            <person name="Lapalu N."/>
            <person name="Simon A."/>
            <person name="Lu A."/>
            <person name="Plaumann P.-L."/>
            <person name="Amselem J."/>
            <person name="Pigne S."/>
            <person name="Auger A."/>
            <person name="Koch C."/>
            <person name="Dallery J.-F."/>
            <person name="O'Connell R.J."/>
        </authorList>
    </citation>
    <scope>NUCLEOTIDE SEQUENCE [LARGE SCALE GENOMIC DNA]</scope>
    <source>
        <strain evidence="14">CBS 520.97</strain>
    </source>
</reference>
<accession>A0AAX4J060</accession>
<evidence type="ECO:0000259" key="12">
    <source>
        <dbReference type="PROSITE" id="PS50157"/>
    </source>
</evidence>
<dbReference type="PROSITE" id="PS00028">
    <property type="entry name" value="ZINC_FINGER_C2H2_1"/>
    <property type="match status" value="2"/>
</dbReference>
<dbReference type="PANTHER" id="PTHR47660">
    <property type="entry name" value="TRANSCRIPTION FACTOR WITH C2H2 AND ZN(2)-CYS(6) DNA BINDING DOMAIN (EUROFUNG)-RELATED-RELATED"/>
    <property type="match status" value="1"/>
</dbReference>